<comment type="caution">
    <text evidence="2">The sequence shown here is derived from an EMBL/GenBank/DDBJ whole genome shotgun (WGS) entry which is preliminary data.</text>
</comment>
<dbReference type="EMBL" id="JANPWB010000011">
    <property type="protein sequence ID" value="KAJ1123035.1"/>
    <property type="molecule type" value="Genomic_DNA"/>
</dbReference>
<dbReference type="PANTHER" id="PTHR15607">
    <property type="entry name" value="SYNAPTONEMAL COMPLEX PROTEIN-RELATED"/>
    <property type="match status" value="1"/>
</dbReference>
<accession>A0AAV7PCQ8</accession>
<dbReference type="InterPro" id="IPR024835">
    <property type="entry name" value="SYCP2-like"/>
</dbReference>
<name>A0AAV7PCQ8_PLEWA</name>
<reference evidence="2" key="1">
    <citation type="journal article" date="2022" name="bioRxiv">
        <title>Sequencing and chromosome-scale assembly of the giantPleurodeles waltlgenome.</title>
        <authorList>
            <person name="Brown T."/>
            <person name="Elewa A."/>
            <person name="Iarovenko S."/>
            <person name="Subramanian E."/>
            <person name="Araus A.J."/>
            <person name="Petzold A."/>
            <person name="Susuki M."/>
            <person name="Suzuki K.-i.T."/>
            <person name="Hayashi T."/>
            <person name="Toyoda A."/>
            <person name="Oliveira C."/>
            <person name="Osipova E."/>
            <person name="Leigh N.D."/>
            <person name="Simon A."/>
            <person name="Yun M.H."/>
        </authorList>
    </citation>
    <scope>NUCLEOTIDE SEQUENCE</scope>
    <source>
        <strain evidence="2">20211129_DDA</strain>
        <tissue evidence="2">Liver</tissue>
    </source>
</reference>
<evidence type="ECO:0000313" key="3">
    <source>
        <dbReference type="Proteomes" id="UP001066276"/>
    </source>
</evidence>
<evidence type="ECO:0000259" key="1">
    <source>
        <dbReference type="Pfam" id="PF18581"/>
    </source>
</evidence>
<protein>
    <recommendedName>
        <fullName evidence="1">Synaptonemal complex protein 2 armadillo-repeat-like domain-containing protein</fullName>
    </recommendedName>
</protein>
<evidence type="ECO:0000313" key="2">
    <source>
        <dbReference type="EMBL" id="KAJ1123035.1"/>
    </source>
</evidence>
<dbReference type="Pfam" id="PF18581">
    <property type="entry name" value="SYCP2_ARLD"/>
    <property type="match status" value="1"/>
</dbReference>
<feature type="domain" description="Synaptonemal complex protein 2 armadillo-repeat-like" evidence="1">
    <location>
        <begin position="22"/>
        <end position="69"/>
    </location>
</feature>
<keyword evidence="3" id="KW-1185">Reference proteome</keyword>
<dbReference type="InterPro" id="IPR041322">
    <property type="entry name" value="SYCP2_ARLD"/>
</dbReference>
<gene>
    <name evidence="2" type="ORF">NDU88_001508</name>
</gene>
<dbReference type="Proteomes" id="UP001066276">
    <property type="component" value="Chromosome 7"/>
</dbReference>
<organism evidence="2 3">
    <name type="scientific">Pleurodeles waltl</name>
    <name type="common">Iberian ribbed newt</name>
    <dbReference type="NCBI Taxonomy" id="8319"/>
    <lineage>
        <taxon>Eukaryota</taxon>
        <taxon>Metazoa</taxon>
        <taxon>Chordata</taxon>
        <taxon>Craniata</taxon>
        <taxon>Vertebrata</taxon>
        <taxon>Euteleostomi</taxon>
        <taxon>Amphibia</taxon>
        <taxon>Batrachia</taxon>
        <taxon>Caudata</taxon>
        <taxon>Salamandroidea</taxon>
        <taxon>Salamandridae</taxon>
        <taxon>Pleurodelinae</taxon>
        <taxon>Pleurodeles</taxon>
    </lineage>
</organism>
<proteinExistence type="predicted"/>
<dbReference type="GO" id="GO:0000779">
    <property type="term" value="C:condensed chromosome, centromeric region"/>
    <property type="evidence" value="ECO:0007669"/>
    <property type="project" value="TreeGrafter"/>
</dbReference>
<dbReference type="PANTHER" id="PTHR15607:SF12">
    <property type="entry name" value="SYNAPTONEMAL COMPLEX PROTEIN 2"/>
    <property type="match status" value="1"/>
</dbReference>
<sequence>MRYLSVAAKDNFSNMPVKQDLKLEQYVDDASRKSNFQPLEDLLQAKFCHSITQKCSKQFFTKLDKLICRVSQFTTYIWR</sequence>
<dbReference type="GO" id="GO:0007143">
    <property type="term" value="P:female meiotic nuclear division"/>
    <property type="evidence" value="ECO:0007669"/>
    <property type="project" value="TreeGrafter"/>
</dbReference>
<dbReference type="GO" id="GO:0000800">
    <property type="term" value="C:lateral element"/>
    <property type="evidence" value="ECO:0007669"/>
    <property type="project" value="TreeGrafter"/>
</dbReference>
<dbReference type="GO" id="GO:0007140">
    <property type="term" value="P:male meiotic nuclear division"/>
    <property type="evidence" value="ECO:0007669"/>
    <property type="project" value="TreeGrafter"/>
</dbReference>
<dbReference type="AlphaFoldDB" id="A0AAV7PCQ8"/>